<dbReference type="EMBL" id="BMAR01000017">
    <property type="protein sequence ID" value="GFR47136.1"/>
    <property type="molecule type" value="Genomic_DNA"/>
</dbReference>
<organism evidence="2 3">
    <name type="scientific">Astrephomene gubernaculifera</name>
    <dbReference type="NCBI Taxonomy" id="47775"/>
    <lineage>
        <taxon>Eukaryota</taxon>
        <taxon>Viridiplantae</taxon>
        <taxon>Chlorophyta</taxon>
        <taxon>core chlorophytes</taxon>
        <taxon>Chlorophyceae</taxon>
        <taxon>CS clade</taxon>
        <taxon>Chlamydomonadales</taxon>
        <taxon>Astrephomenaceae</taxon>
        <taxon>Astrephomene</taxon>
    </lineage>
</organism>
<evidence type="ECO:0000313" key="3">
    <source>
        <dbReference type="Proteomes" id="UP001054857"/>
    </source>
</evidence>
<feature type="transmembrane region" description="Helical" evidence="1">
    <location>
        <begin position="71"/>
        <end position="92"/>
    </location>
</feature>
<feature type="transmembrane region" description="Helical" evidence="1">
    <location>
        <begin position="32"/>
        <end position="59"/>
    </location>
</feature>
<keyword evidence="3" id="KW-1185">Reference proteome</keyword>
<evidence type="ECO:0000256" key="1">
    <source>
        <dbReference type="SAM" id="Phobius"/>
    </source>
</evidence>
<dbReference type="Proteomes" id="UP001054857">
    <property type="component" value="Unassembled WGS sequence"/>
</dbReference>
<dbReference type="AlphaFoldDB" id="A0AAD3HNK3"/>
<feature type="transmembrane region" description="Helical" evidence="1">
    <location>
        <begin position="5"/>
        <end position="26"/>
    </location>
</feature>
<feature type="transmembrane region" description="Helical" evidence="1">
    <location>
        <begin position="98"/>
        <end position="119"/>
    </location>
</feature>
<name>A0AAD3HNK3_9CHLO</name>
<feature type="non-terminal residue" evidence="2">
    <location>
        <position position="197"/>
    </location>
</feature>
<reference evidence="2 3" key="1">
    <citation type="journal article" date="2021" name="Sci. Rep.">
        <title>Genome sequencing of the multicellular alga Astrephomene provides insights into convergent evolution of germ-soma differentiation.</title>
        <authorList>
            <person name="Yamashita S."/>
            <person name="Yamamoto K."/>
            <person name="Matsuzaki R."/>
            <person name="Suzuki S."/>
            <person name="Yamaguchi H."/>
            <person name="Hirooka S."/>
            <person name="Minakuchi Y."/>
            <person name="Miyagishima S."/>
            <person name="Kawachi M."/>
            <person name="Toyoda A."/>
            <person name="Nozaki H."/>
        </authorList>
    </citation>
    <scope>NUCLEOTIDE SEQUENCE [LARGE SCALE GENOMIC DNA]</scope>
    <source>
        <strain evidence="2 3">NIES-4017</strain>
    </source>
</reference>
<keyword evidence="1" id="KW-0812">Transmembrane</keyword>
<evidence type="ECO:0000313" key="2">
    <source>
        <dbReference type="EMBL" id="GFR47136.1"/>
    </source>
</evidence>
<sequence length="197" mass="22323">AVIQLYMVGVVLSVFLAFITHSWTWGFLMPKYWLYLLAVVLVVVLNKFILIGYLGNAFLSDGDHIHRPAAWLAFMTIMSITNLVIGLLLAVYRIVLLLLTTVFALGKLEVTIFTFFSFLDLPHNSFLAGLHLHESMSNFHDPIYLPGPRGAAHRRWRKLRHTVRSMPAEKLRLLATLGRPKEVQACLDHVVVDMQAA</sequence>
<proteinExistence type="predicted"/>
<comment type="caution">
    <text evidence="2">The sequence shown here is derived from an EMBL/GenBank/DDBJ whole genome shotgun (WGS) entry which is preliminary data.</text>
</comment>
<keyword evidence="1" id="KW-0472">Membrane</keyword>
<accession>A0AAD3HNK3</accession>
<protein>
    <submittedName>
        <fullName evidence="2">Uncharacterized protein</fullName>
    </submittedName>
</protein>
<gene>
    <name evidence="2" type="ORF">Agub_g8825</name>
</gene>
<keyword evidence="1" id="KW-1133">Transmembrane helix</keyword>
<feature type="non-terminal residue" evidence="2">
    <location>
        <position position="1"/>
    </location>
</feature>